<sequence>MMSEEFIATFEDKTTGNEEAKVHCNQTEEIDIPDTASHKRTTQKSKISEATRGTSVRYAFVGSFTSLMIIAMTEKYQNRVCFVFSTCLSASKATMHIFQQSCQVIFKLF</sequence>
<keyword evidence="2" id="KW-1185">Reference proteome</keyword>
<gene>
    <name evidence="1" type="ORF">LIER_23738</name>
</gene>
<accession>A0AAV3R1A3</accession>
<proteinExistence type="predicted"/>
<protein>
    <submittedName>
        <fullName evidence="1">Uncharacterized protein</fullName>
    </submittedName>
</protein>
<organism evidence="1 2">
    <name type="scientific">Lithospermum erythrorhizon</name>
    <name type="common">Purple gromwell</name>
    <name type="synonym">Lithospermum officinale var. erythrorhizon</name>
    <dbReference type="NCBI Taxonomy" id="34254"/>
    <lineage>
        <taxon>Eukaryota</taxon>
        <taxon>Viridiplantae</taxon>
        <taxon>Streptophyta</taxon>
        <taxon>Embryophyta</taxon>
        <taxon>Tracheophyta</taxon>
        <taxon>Spermatophyta</taxon>
        <taxon>Magnoliopsida</taxon>
        <taxon>eudicotyledons</taxon>
        <taxon>Gunneridae</taxon>
        <taxon>Pentapetalae</taxon>
        <taxon>asterids</taxon>
        <taxon>lamiids</taxon>
        <taxon>Boraginales</taxon>
        <taxon>Boraginaceae</taxon>
        <taxon>Boraginoideae</taxon>
        <taxon>Lithospermeae</taxon>
        <taxon>Lithospermum</taxon>
    </lineage>
</organism>
<name>A0AAV3R1A3_LITER</name>
<dbReference type="EMBL" id="BAABME010006751">
    <property type="protein sequence ID" value="GAA0169201.1"/>
    <property type="molecule type" value="Genomic_DNA"/>
</dbReference>
<comment type="caution">
    <text evidence="1">The sequence shown here is derived from an EMBL/GenBank/DDBJ whole genome shotgun (WGS) entry which is preliminary data.</text>
</comment>
<dbReference type="AlphaFoldDB" id="A0AAV3R1A3"/>
<evidence type="ECO:0000313" key="1">
    <source>
        <dbReference type="EMBL" id="GAA0169201.1"/>
    </source>
</evidence>
<reference evidence="1 2" key="1">
    <citation type="submission" date="2024-01" db="EMBL/GenBank/DDBJ databases">
        <title>The complete chloroplast genome sequence of Lithospermum erythrorhizon: insights into the phylogenetic relationship among Boraginaceae species and the maternal lineages of purple gromwells.</title>
        <authorList>
            <person name="Okada T."/>
            <person name="Watanabe K."/>
        </authorList>
    </citation>
    <scope>NUCLEOTIDE SEQUENCE [LARGE SCALE GENOMIC DNA]</scope>
</reference>
<dbReference type="Proteomes" id="UP001454036">
    <property type="component" value="Unassembled WGS sequence"/>
</dbReference>
<evidence type="ECO:0000313" key="2">
    <source>
        <dbReference type="Proteomes" id="UP001454036"/>
    </source>
</evidence>